<dbReference type="OrthoDB" id="5241724at2"/>
<dbReference type="AlphaFoldDB" id="W9GAD7"/>
<dbReference type="InterPro" id="IPR019490">
    <property type="entry name" value="Glu6P/Mann6P_isomerase_C"/>
</dbReference>
<dbReference type="Gene3D" id="3.40.50.10490">
    <property type="entry name" value="Glucose-6-phosphate isomerase like protein, domain 1"/>
    <property type="match status" value="2"/>
</dbReference>
<keyword evidence="6" id="KW-1185">Reference proteome</keyword>
<feature type="region of interest" description="Disordered" evidence="3">
    <location>
        <begin position="308"/>
        <end position="334"/>
    </location>
</feature>
<dbReference type="InterPro" id="IPR001347">
    <property type="entry name" value="SIS_dom"/>
</dbReference>
<dbReference type="EMBL" id="AWSA01000033">
    <property type="protein sequence ID" value="EWT00844.1"/>
    <property type="molecule type" value="Genomic_DNA"/>
</dbReference>
<feature type="domain" description="SIS" evidence="4">
    <location>
        <begin position="43"/>
        <end position="194"/>
    </location>
</feature>
<dbReference type="GO" id="GO:0004347">
    <property type="term" value="F:glucose-6-phosphate isomerase activity"/>
    <property type="evidence" value="ECO:0007669"/>
    <property type="project" value="InterPro"/>
</dbReference>
<dbReference type="GO" id="GO:0004476">
    <property type="term" value="F:mannose-6-phosphate isomerase activity"/>
    <property type="evidence" value="ECO:0007669"/>
    <property type="project" value="InterPro"/>
</dbReference>
<dbReference type="Pfam" id="PF10432">
    <property type="entry name" value="bact-PGI_C"/>
    <property type="match status" value="1"/>
</dbReference>
<dbReference type="Proteomes" id="UP000019489">
    <property type="component" value="Unassembled WGS sequence"/>
</dbReference>
<dbReference type="GO" id="GO:1901135">
    <property type="term" value="P:carbohydrate derivative metabolic process"/>
    <property type="evidence" value="ECO:0007669"/>
    <property type="project" value="InterPro"/>
</dbReference>
<reference evidence="5 6" key="1">
    <citation type="submission" date="2013-08" db="EMBL/GenBank/DDBJ databases">
        <title>Intrasporangium oryzae NRRL B-24470.</title>
        <authorList>
            <person name="Liu H."/>
            <person name="Wang G."/>
        </authorList>
    </citation>
    <scope>NUCLEOTIDE SEQUENCE [LARGE SCALE GENOMIC DNA]</scope>
    <source>
        <strain evidence="5 6">NRRL B-24470</strain>
    </source>
</reference>
<dbReference type="PROSITE" id="PS51464">
    <property type="entry name" value="SIS"/>
    <property type="match status" value="1"/>
</dbReference>
<comment type="caution">
    <text evidence="5">The sequence shown here is derived from an EMBL/GenBank/DDBJ whole genome shotgun (WGS) entry which is preliminary data.</text>
</comment>
<sequence>MFDEARLDDQDTLERLDRSGTLRALAGAGAQVRRAVHAADEAGLSRLEGLEPRGVVVAAAGGSTAVADLLDAATRGAAAIPVQGCSSGPLPGWVGALDLVVAVSQSGRASGTLGLAAEAARRGATLLTVGAPDSPLAEVSARARGIHVPITVPGASSRTSMWAQATPVLLAADVLRLAPVSHAILASLADVLDDRAQEARPSSESFVNPAKVLAVEVAESVPIVLGSGWFGGVAARRAAAMFGRTGRVPVASGVLPDAASQIVACFDGTLAAGEAAGQAGDDIFIDPFLDGPMRAPLRLIMLRGASAPTGGAGAGRSDEAGDEPQPQVPASPDDLDRSLVDMIVSVAEDAGVRVSLVDAVAPEPLLRLASHVALTDFAATYLALGQGFDPATSPHVRLLRKARHA</sequence>
<proteinExistence type="inferred from homology"/>
<organism evidence="5 6">
    <name type="scientific">Intrasporangium oryzae NRRL B-24470</name>
    <dbReference type="NCBI Taxonomy" id="1386089"/>
    <lineage>
        <taxon>Bacteria</taxon>
        <taxon>Bacillati</taxon>
        <taxon>Actinomycetota</taxon>
        <taxon>Actinomycetes</taxon>
        <taxon>Micrococcales</taxon>
        <taxon>Intrasporangiaceae</taxon>
        <taxon>Intrasporangium</taxon>
    </lineage>
</organism>
<gene>
    <name evidence="5" type="ORF">N865_13510</name>
</gene>
<dbReference type="PATRIC" id="fig|1386089.3.peg.2945"/>
<dbReference type="SUPFAM" id="SSF53697">
    <property type="entry name" value="SIS domain"/>
    <property type="match status" value="1"/>
</dbReference>
<comment type="similarity">
    <text evidence="1">Belongs to the PGI/PMI family.</text>
</comment>
<protein>
    <submittedName>
        <fullName evidence="5">Phosphosugar isomerase</fullName>
    </submittedName>
</protein>
<evidence type="ECO:0000313" key="6">
    <source>
        <dbReference type="Proteomes" id="UP000019489"/>
    </source>
</evidence>
<dbReference type="InterPro" id="IPR046348">
    <property type="entry name" value="SIS_dom_sf"/>
</dbReference>
<dbReference type="STRING" id="1386089.N865_13510"/>
<dbReference type="eggNOG" id="COG2222">
    <property type="taxonomic scope" value="Bacteria"/>
</dbReference>
<evidence type="ECO:0000259" key="4">
    <source>
        <dbReference type="PROSITE" id="PS51464"/>
    </source>
</evidence>
<evidence type="ECO:0000256" key="1">
    <source>
        <dbReference type="ARBA" id="ARBA00010523"/>
    </source>
</evidence>
<evidence type="ECO:0000256" key="3">
    <source>
        <dbReference type="SAM" id="MobiDB-lite"/>
    </source>
</evidence>
<evidence type="ECO:0000256" key="2">
    <source>
        <dbReference type="ARBA" id="ARBA00023235"/>
    </source>
</evidence>
<dbReference type="GO" id="GO:0097367">
    <property type="term" value="F:carbohydrate derivative binding"/>
    <property type="evidence" value="ECO:0007669"/>
    <property type="project" value="InterPro"/>
</dbReference>
<dbReference type="GO" id="GO:0005975">
    <property type="term" value="P:carbohydrate metabolic process"/>
    <property type="evidence" value="ECO:0007669"/>
    <property type="project" value="InterPro"/>
</dbReference>
<accession>W9GAD7</accession>
<name>W9GAD7_9MICO</name>
<keyword evidence="2 5" id="KW-0413">Isomerase</keyword>
<evidence type="ECO:0000313" key="5">
    <source>
        <dbReference type="EMBL" id="EWT00844.1"/>
    </source>
</evidence>